<dbReference type="PANTHER" id="PTHR36191">
    <property type="entry name" value="ENDO/EXONUCLEASE/PHOSPHATASE DOMAIN-CONTAINING PROTEIN-RELATED"/>
    <property type="match status" value="1"/>
</dbReference>
<feature type="domain" description="EGF-like" evidence="4">
    <location>
        <begin position="119"/>
        <end position="158"/>
    </location>
</feature>
<evidence type="ECO:0000313" key="6">
    <source>
        <dbReference type="Proteomes" id="UP000275408"/>
    </source>
</evidence>
<comment type="caution">
    <text evidence="3">Lacks conserved residue(s) required for the propagation of feature annotation.</text>
</comment>
<keyword evidence="6" id="KW-1185">Reference proteome</keyword>
<dbReference type="Pfam" id="PF23283">
    <property type="entry name" value="D8C_UMOD"/>
    <property type="match status" value="3"/>
</dbReference>
<dbReference type="SMART" id="SM00181">
    <property type="entry name" value="EGF"/>
    <property type="match status" value="3"/>
</dbReference>
<dbReference type="Pfam" id="PF00008">
    <property type="entry name" value="EGF"/>
    <property type="match status" value="1"/>
</dbReference>
<dbReference type="Pfam" id="PF23106">
    <property type="entry name" value="EGF_Teneurin"/>
    <property type="match status" value="1"/>
</dbReference>
<gene>
    <name evidence="5" type="ORF">pdam_00018327</name>
</gene>
<feature type="domain" description="EGF-like" evidence="4">
    <location>
        <begin position="368"/>
        <end position="407"/>
    </location>
</feature>
<keyword evidence="3" id="KW-0245">EGF-like domain</keyword>
<dbReference type="PROSITE" id="PS00022">
    <property type="entry name" value="EGF_1"/>
    <property type="match status" value="3"/>
</dbReference>
<dbReference type="Gene3D" id="2.10.25.10">
    <property type="entry name" value="Laminin"/>
    <property type="match status" value="3"/>
</dbReference>
<dbReference type="AlphaFoldDB" id="A0A3M6U9T7"/>
<evidence type="ECO:0000313" key="5">
    <source>
        <dbReference type="EMBL" id="RMX50445.1"/>
    </source>
</evidence>
<dbReference type="PANTHER" id="PTHR36191:SF4">
    <property type="entry name" value="VWFD DOMAIN-CONTAINING PROTEIN"/>
    <property type="match status" value="1"/>
</dbReference>
<keyword evidence="1" id="KW-0732">Signal</keyword>
<dbReference type="PROSITE" id="PS50026">
    <property type="entry name" value="EGF_3"/>
    <property type="match status" value="3"/>
</dbReference>
<evidence type="ECO:0000256" key="2">
    <source>
        <dbReference type="ARBA" id="ARBA00023157"/>
    </source>
</evidence>
<keyword evidence="2 3" id="KW-1015">Disulfide bond</keyword>
<proteinExistence type="predicted"/>
<dbReference type="InterPro" id="IPR000742">
    <property type="entry name" value="EGF"/>
</dbReference>
<dbReference type="SUPFAM" id="SSF57196">
    <property type="entry name" value="EGF/Laminin"/>
    <property type="match status" value="3"/>
</dbReference>
<evidence type="ECO:0000256" key="1">
    <source>
        <dbReference type="ARBA" id="ARBA00022729"/>
    </source>
</evidence>
<dbReference type="PROSITE" id="PS01186">
    <property type="entry name" value="EGF_2"/>
    <property type="match status" value="3"/>
</dbReference>
<protein>
    <recommendedName>
        <fullName evidence="4">EGF-like domain-containing protein</fullName>
    </recommendedName>
</protein>
<sequence length="742" mass="84082">MLFLENLLKTQVSATRILMTAFTMVLVLNLQRVIPEVITASFEIRLFHYLHISVLGKRHVVEPIDCSFACLRNAFCVSLNVAAVADGKGKYWCELLSSNIHTDAAKLAANYRSHHYSLSQNSCGGEICSSQGKCRAISSRDGPFECVCHPGYVGKHCEIAAPECLNYKVLSEPDRHISYGRGKKKDSSLIPGWYRFQSYLYEKMPNYCVDHHKCHTDLTGWLKGSHPSIEDGIVDREVCFVGYNKCCYRRVHVRVRKCNGFYVYFLKPPPPGNFLCLSNRYGLVAKNIIASYEPILYHYLNASYVMRMFVEDILDCSLACLENNLCVSFNLAVNADSEGERWCDLLSSHIYNNAEQLIADQYSHHLTLKNPCTREACSSHGICSPISLREKIHKCVCYPGYSGTNCEIDPVGCTNYTVRSEPDRHTSNGRGESSDDSLVPGWYRFQSGSYTKMLDHCVSDHRCHTDITGWLNGTHPSLEDGVVNRQACFHGYYNCCYGRVQIQVRSCEGFYVYYLNPSPAGKTTVRFMRKKHNVLHMYINFCAAFSWESVQKASFNDKDANDCFRHGACFESSKGNTRSYDRNPCTEQTCSSHGICSPISLRDRTHKCVCYPGYRGSNCETVLVGCTNYTVLSEPDRHTSYGRGGNSDASLVPGWYRFQSGSYTKMLDYCVSHHRCRTDITGWLNGLHPSLEEGIVNRQACFHGFYNCCYRRVQIQVRSCEGFYVYYLNPSPAGSFRYCAIA</sequence>
<evidence type="ECO:0000256" key="3">
    <source>
        <dbReference type="PROSITE-ProRule" id="PRU00076"/>
    </source>
</evidence>
<dbReference type="EMBL" id="RCHS01001947">
    <property type="protein sequence ID" value="RMX50445.1"/>
    <property type="molecule type" value="Genomic_DNA"/>
</dbReference>
<feature type="domain" description="EGF-like" evidence="4">
    <location>
        <begin position="581"/>
        <end position="620"/>
    </location>
</feature>
<feature type="disulfide bond" evidence="3">
    <location>
        <begin position="148"/>
        <end position="157"/>
    </location>
</feature>
<dbReference type="Proteomes" id="UP000275408">
    <property type="component" value="Unassembled WGS sequence"/>
</dbReference>
<feature type="disulfide bond" evidence="3">
    <location>
        <begin position="610"/>
        <end position="619"/>
    </location>
</feature>
<evidence type="ECO:0000259" key="4">
    <source>
        <dbReference type="PROSITE" id="PS50026"/>
    </source>
</evidence>
<reference evidence="5 6" key="1">
    <citation type="journal article" date="2018" name="Sci. Rep.">
        <title>Comparative analysis of the Pocillopora damicornis genome highlights role of immune system in coral evolution.</title>
        <authorList>
            <person name="Cunning R."/>
            <person name="Bay R.A."/>
            <person name="Gillette P."/>
            <person name="Baker A.C."/>
            <person name="Traylor-Knowles N."/>
        </authorList>
    </citation>
    <scope>NUCLEOTIDE SEQUENCE [LARGE SCALE GENOMIC DNA]</scope>
    <source>
        <strain evidence="5">RSMAS</strain>
        <tissue evidence="5">Whole animal</tissue>
    </source>
</reference>
<dbReference type="InterPro" id="IPR057774">
    <property type="entry name" value="D8C_UMOD/GP2/OIT3-like"/>
</dbReference>
<name>A0A3M6U9T7_POCDA</name>
<dbReference type="OrthoDB" id="5953138at2759"/>
<feature type="disulfide bond" evidence="3">
    <location>
        <begin position="397"/>
        <end position="406"/>
    </location>
</feature>
<organism evidence="5 6">
    <name type="scientific">Pocillopora damicornis</name>
    <name type="common">Cauliflower coral</name>
    <name type="synonym">Millepora damicornis</name>
    <dbReference type="NCBI Taxonomy" id="46731"/>
    <lineage>
        <taxon>Eukaryota</taxon>
        <taxon>Metazoa</taxon>
        <taxon>Cnidaria</taxon>
        <taxon>Anthozoa</taxon>
        <taxon>Hexacorallia</taxon>
        <taxon>Scleractinia</taxon>
        <taxon>Astrocoeniina</taxon>
        <taxon>Pocilloporidae</taxon>
        <taxon>Pocillopora</taxon>
    </lineage>
</organism>
<comment type="caution">
    <text evidence="5">The sequence shown here is derived from an EMBL/GenBank/DDBJ whole genome shotgun (WGS) entry which is preliminary data.</text>
</comment>
<accession>A0A3M6U9T7</accession>